<evidence type="ECO:0000313" key="2">
    <source>
        <dbReference type="Proteomes" id="UP001227831"/>
    </source>
</evidence>
<reference evidence="1 2" key="1">
    <citation type="journal article" date="2023" name="Int. J. Syst. Evol. Microbiol.">
        <title>Lactiplantibacillus brownii sp. nov., a novel psychrotolerant species isolated from sauerkraut.</title>
        <authorList>
            <person name="Heng Y.C."/>
            <person name="Silvaraju S."/>
            <person name="Lee J.K.Y."/>
            <person name="Kittelmann S."/>
        </authorList>
    </citation>
    <scope>NUCLEOTIDE SEQUENCE [LARGE SCALE GENOMIC DNA]</scope>
    <source>
        <strain evidence="1 2">WILCCON 0030</strain>
    </source>
</reference>
<dbReference type="EMBL" id="JAVCWF010000001">
    <property type="protein sequence ID" value="MDQ7938382.1"/>
    <property type="molecule type" value="Genomic_DNA"/>
</dbReference>
<dbReference type="SUPFAM" id="SSF54427">
    <property type="entry name" value="NTF2-like"/>
    <property type="match status" value="1"/>
</dbReference>
<organism evidence="1 2">
    <name type="scientific">Lactiplantibacillus brownii</name>
    <dbReference type="NCBI Taxonomy" id="3069269"/>
    <lineage>
        <taxon>Bacteria</taxon>
        <taxon>Bacillati</taxon>
        <taxon>Bacillota</taxon>
        <taxon>Bacilli</taxon>
        <taxon>Lactobacillales</taxon>
        <taxon>Lactobacillaceae</taxon>
        <taxon>Lactiplantibacillus</taxon>
    </lineage>
</organism>
<proteinExistence type="predicted"/>
<dbReference type="RefSeq" id="WP_308704066.1">
    <property type="nucleotide sequence ID" value="NZ_AP027463.1"/>
</dbReference>
<name>A0ABU1ABQ8_9LACO</name>
<dbReference type="Gene3D" id="3.10.450.50">
    <property type="match status" value="1"/>
</dbReference>
<dbReference type="Proteomes" id="UP001227831">
    <property type="component" value="Unassembled WGS sequence"/>
</dbReference>
<gene>
    <name evidence="1" type="ORF">RA086_12255</name>
</gene>
<dbReference type="Pfam" id="PF07366">
    <property type="entry name" value="SnoaL"/>
    <property type="match status" value="1"/>
</dbReference>
<comment type="caution">
    <text evidence="1">The sequence shown here is derived from an EMBL/GenBank/DDBJ whole genome shotgun (WGS) entry which is preliminary data.</text>
</comment>
<dbReference type="InterPro" id="IPR009959">
    <property type="entry name" value="Cyclase_SnoaL-like"/>
</dbReference>
<dbReference type="PANTHER" id="PTHR38436">
    <property type="entry name" value="POLYKETIDE CYCLASE SNOAL-LIKE DOMAIN"/>
    <property type="match status" value="1"/>
</dbReference>
<accession>A0ABU1ABQ8</accession>
<protein>
    <submittedName>
        <fullName evidence="1">Ester cyclase</fullName>
    </submittedName>
</protein>
<dbReference type="InterPro" id="IPR032710">
    <property type="entry name" value="NTF2-like_dom_sf"/>
</dbReference>
<evidence type="ECO:0000313" key="1">
    <source>
        <dbReference type="EMBL" id="MDQ7938382.1"/>
    </source>
</evidence>
<dbReference type="PANTHER" id="PTHR38436:SF1">
    <property type="entry name" value="ESTER CYCLASE"/>
    <property type="match status" value="1"/>
</dbReference>
<sequence>MMNTNKENKTIVEKLIVDALVNNDVATVKDLVATSAVTHRAGFASLYQATGDAIPQDGNFMDWMRDGWDVLHAALSDQKVRVVSIVAEDNQVIAHFHYNVLHSGTFTKMPATNKRIEWDEIGIFKFNKDGKIQEMWYMIDELRVAQELGHKLV</sequence>
<keyword evidence="2" id="KW-1185">Reference proteome</keyword>